<organism evidence="3 4">
    <name type="scientific">Candidatus Clostridium stratigraminis</name>
    <dbReference type="NCBI Taxonomy" id="3381661"/>
    <lineage>
        <taxon>Bacteria</taxon>
        <taxon>Bacillati</taxon>
        <taxon>Bacillota</taxon>
        <taxon>Clostridia</taxon>
        <taxon>Eubacteriales</taxon>
        <taxon>Clostridiaceae</taxon>
        <taxon>Clostridium</taxon>
    </lineage>
</organism>
<dbReference type="Gene3D" id="6.20.240.60">
    <property type="match status" value="1"/>
</dbReference>
<dbReference type="InterPro" id="IPR011105">
    <property type="entry name" value="Cell_wall_hydrolase_SleB"/>
</dbReference>
<dbReference type="PROSITE" id="PS51782">
    <property type="entry name" value="LYSM"/>
    <property type="match status" value="2"/>
</dbReference>
<gene>
    <name evidence="3" type="ORF">ACJDUG_12520</name>
</gene>
<dbReference type="Pfam" id="PF07486">
    <property type="entry name" value="Hydrolase_2"/>
    <property type="match status" value="1"/>
</dbReference>
<evidence type="ECO:0000256" key="1">
    <source>
        <dbReference type="SAM" id="SignalP"/>
    </source>
</evidence>
<feature type="domain" description="LysM" evidence="2">
    <location>
        <begin position="27"/>
        <end position="70"/>
    </location>
</feature>
<dbReference type="CDD" id="cd00118">
    <property type="entry name" value="LysM"/>
    <property type="match status" value="2"/>
</dbReference>
<dbReference type="PANTHER" id="PTHR33734:SF22">
    <property type="entry name" value="MEMBRANE-BOUND LYTIC MUREIN TRANSGLYCOSYLASE D"/>
    <property type="match status" value="1"/>
</dbReference>
<evidence type="ECO:0000313" key="3">
    <source>
        <dbReference type="EMBL" id="MFL0247795.1"/>
    </source>
</evidence>
<feature type="domain" description="LysM" evidence="2">
    <location>
        <begin position="73"/>
        <end position="116"/>
    </location>
</feature>
<feature type="signal peptide" evidence="1">
    <location>
        <begin position="1"/>
        <end position="26"/>
    </location>
</feature>
<accession>A0ABW8T5U4</accession>
<sequence length="261" mass="28373">MLKSKITKSLLFALSISFLSGNLVHAASYKVVSGDSLYKIGNLFNTNSSVLMQTNKLGSSMIYPGQVLNVPAVQYTVKSGDTLYLIAKKFGVSLTALRTANNYWIDAIYPNQTLIIPGTSSSQSSSPSTSVSQASAGVIPYTEADLDLLARLINAEAQGEPYEAKVAVGAVVINRVKSADWPNTIKDVIYQQINGYYQFTPVLNGWINNPATADSRQAALDALKGTDPTHGAQFYFDDSTTNTWLWSKTVALRVDKMVFSY</sequence>
<dbReference type="Gene3D" id="1.10.10.2520">
    <property type="entry name" value="Cell wall hydrolase SleB, domain 1"/>
    <property type="match status" value="1"/>
</dbReference>
<dbReference type="RefSeq" id="WP_406770225.1">
    <property type="nucleotide sequence ID" value="NZ_JBJHZZ010000009.1"/>
</dbReference>
<dbReference type="InterPro" id="IPR036779">
    <property type="entry name" value="LysM_dom_sf"/>
</dbReference>
<reference evidence="3 4" key="1">
    <citation type="submission" date="2024-11" db="EMBL/GenBank/DDBJ databases">
        <authorList>
            <person name="Heng Y.C."/>
            <person name="Lim A.C.H."/>
            <person name="Lee J.K.Y."/>
            <person name="Kittelmann S."/>
        </authorList>
    </citation>
    <scope>NUCLEOTIDE SEQUENCE [LARGE SCALE GENOMIC DNA]</scope>
    <source>
        <strain evidence="3 4">WILCCON 0185</strain>
    </source>
</reference>
<comment type="caution">
    <text evidence="3">The sequence shown here is derived from an EMBL/GenBank/DDBJ whole genome shotgun (WGS) entry which is preliminary data.</text>
</comment>
<dbReference type="Pfam" id="PF01476">
    <property type="entry name" value="LysM"/>
    <property type="match status" value="2"/>
</dbReference>
<keyword evidence="1" id="KW-0732">Signal</keyword>
<name>A0ABW8T5U4_9CLOT</name>
<dbReference type="InterPro" id="IPR042047">
    <property type="entry name" value="SleB_dom1"/>
</dbReference>
<proteinExistence type="predicted"/>
<feature type="chain" id="PRO_5046363436" evidence="1">
    <location>
        <begin position="27"/>
        <end position="261"/>
    </location>
</feature>
<dbReference type="SMART" id="SM00257">
    <property type="entry name" value="LysM"/>
    <property type="match status" value="2"/>
</dbReference>
<keyword evidence="4" id="KW-1185">Reference proteome</keyword>
<dbReference type="EMBL" id="JBJHZZ010000009">
    <property type="protein sequence ID" value="MFL0247795.1"/>
    <property type="molecule type" value="Genomic_DNA"/>
</dbReference>
<evidence type="ECO:0000259" key="2">
    <source>
        <dbReference type="PROSITE" id="PS51782"/>
    </source>
</evidence>
<dbReference type="InterPro" id="IPR018392">
    <property type="entry name" value="LysM"/>
</dbReference>
<dbReference type="Proteomes" id="UP001623591">
    <property type="component" value="Unassembled WGS sequence"/>
</dbReference>
<dbReference type="SUPFAM" id="SSF54106">
    <property type="entry name" value="LysM domain"/>
    <property type="match status" value="2"/>
</dbReference>
<protein>
    <submittedName>
        <fullName evidence="3">LysM peptidoglycan-binding domain-containing protein</fullName>
    </submittedName>
</protein>
<dbReference type="Gene3D" id="3.10.350.10">
    <property type="entry name" value="LysM domain"/>
    <property type="match status" value="2"/>
</dbReference>
<dbReference type="PANTHER" id="PTHR33734">
    <property type="entry name" value="LYSM DOMAIN-CONTAINING GPI-ANCHORED PROTEIN 2"/>
    <property type="match status" value="1"/>
</dbReference>
<evidence type="ECO:0000313" key="4">
    <source>
        <dbReference type="Proteomes" id="UP001623591"/>
    </source>
</evidence>